<evidence type="ECO:0000313" key="4">
    <source>
        <dbReference type="EMBL" id="GAX78678.1"/>
    </source>
</evidence>
<protein>
    <recommendedName>
        <fullName evidence="6">Leucine-rich repeat-containing N-terminal plant-type domain-containing protein</fullName>
    </recommendedName>
</protein>
<evidence type="ECO:0000256" key="3">
    <source>
        <dbReference type="ARBA" id="ARBA00022737"/>
    </source>
</evidence>
<dbReference type="InterPro" id="IPR050216">
    <property type="entry name" value="LRR_domain-containing"/>
</dbReference>
<comment type="caution">
    <text evidence="4">The sequence shown here is derived from an EMBL/GenBank/DDBJ whole genome shotgun (WGS) entry which is preliminary data.</text>
</comment>
<dbReference type="InterPro" id="IPR003591">
    <property type="entry name" value="Leu-rich_rpt_typical-subtyp"/>
</dbReference>
<dbReference type="SUPFAM" id="SSF52058">
    <property type="entry name" value="L domain-like"/>
    <property type="match status" value="2"/>
</dbReference>
<accession>A0A250X6H5</accession>
<evidence type="ECO:0000256" key="1">
    <source>
        <dbReference type="ARBA" id="ARBA00004430"/>
    </source>
</evidence>
<keyword evidence="5" id="KW-1185">Reference proteome</keyword>
<evidence type="ECO:0000256" key="2">
    <source>
        <dbReference type="ARBA" id="ARBA00022614"/>
    </source>
</evidence>
<name>A0A250X6H5_9CHLO</name>
<dbReference type="AlphaFoldDB" id="A0A250X6H5"/>
<dbReference type="STRING" id="1157962.A0A250X6H5"/>
<dbReference type="InterPro" id="IPR001611">
    <property type="entry name" value="Leu-rich_rpt"/>
</dbReference>
<dbReference type="Pfam" id="PF13855">
    <property type="entry name" value="LRR_8"/>
    <property type="match status" value="2"/>
</dbReference>
<keyword evidence="2" id="KW-0433">Leucine-rich repeat</keyword>
<keyword evidence="3" id="KW-0677">Repeat</keyword>
<evidence type="ECO:0000313" key="5">
    <source>
        <dbReference type="Proteomes" id="UP000232323"/>
    </source>
</evidence>
<dbReference type="SMART" id="SM00369">
    <property type="entry name" value="LRR_TYP"/>
    <property type="match status" value="14"/>
</dbReference>
<dbReference type="PRINTS" id="PR00019">
    <property type="entry name" value="LEURICHRPT"/>
</dbReference>
<dbReference type="Pfam" id="PF00560">
    <property type="entry name" value="LRR_1"/>
    <property type="match status" value="2"/>
</dbReference>
<dbReference type="InterPro" id="IPR032675">
    <property type="entry name" value="LRR_dom_sf"/>
</dbReference>
<dbReference type="OrthoDB" id="660555at2759"/>
<sequence length="641" mass="68521">MSAVAKAIASARSSGNANLSGRGLTQVPSALFNSDEALGVDAKWWEVADLTKLDLSRNALTALPEELGLLTTLTHLDVSNNSLQCLFNSILNLHSLKLLACDSNQLQLLPETVPYLKSLVVLSVSGNNLRFLPEGIGCSQPQLASIACQSNALEAIPAGLGSCTSLTKLDASNNRITVLSPQLFRTGDLATSLSDLNLSQNALRSLPSEIAMLKKLKVLNLKENQISVLPSSIGGCKGLVELHLGFNTLSSLPDSLSECSELKLIDVRNNKLQELCVGLCSLKLSLLDLTNNDLRTLPPQLGLMTTLRSLPLDGNPLKLIRRELVAGPISNLLKFLVSRLPEEGASATAGGSAAVRSGNIWGENEAELAADMARKISLSAAAAEAAANVVGGQTLQHAGGCYAAVQGKSALREICMRGAGLREIPGEFWQAPQYLQKLDLSCNPLGGIPPEMWLRCHQLLSLNLGTCGLQSWPLPQACQAMPELLELIMPRNSQLWEIPIWGLIACPALKKLDLSGIPAVSCMQVGTLQAVPCLEHLDLSQTALAVFHPDILALPGLKVLKLAGNKISMIPDVIAQACPRLEELDVTNNNISNVTPYISLLSATLRSLLLEGNPLRTMRRTVLDGGTPKILAWLKDRMPIQ</sequence>
<dbReference type="EMBL" id="BEGY01000034">
    <property type="protein sequence ID" value="GAX78678.1"/>
    <property type="molecule type" value="Genomic_DNA"/>
</dbReference>
<dbReference type="SMART" id="SM00364">
    <property type="entry name" value="LRR_BAC"/>
    <property type="match status" value="12"/>
</dbReference>
<evidence type="ECO:0008006" key="6">
    <source>
        <dbReference type="Google" id="ProtNLM"/>
    </source>
</evidence>
<dbReference type="GO" id="GO:0005930">
    <property type="term" value="C:axoneme"/>
    <property type="evidence" value="ECO:0007669"/>
    <property type="project" value="UniProtKB-SubCell"/>
</dbReference>
<dbReference type="PANTHER" id="PTHR48051">
    <property type="match status" value="1"/>
</dbReference>
<gene>
    <name evidence="4" type="ORF">CEUSTIGMA_g6116.t1</name>
</gene>
<reference evidence="4 5" key="1">
    <citation type="submission" date="2017-08" db="EMBL/GenBank/DDBJ databases">
        <title>Acidophilic green algal genome provides insights into adaptation to an acidic environment.</title>
        <authorList>
            <person name="Hirooka S."/>
            <person name="Hirose Y."/>
            <person name="Kanesaki Y."/>
            <person name="Higuchi S."/>
            <person name="Fujiwara T."/>
            <person name="Onuma R."/>
            <person name="Era A."/>
            <person name="Ohbayashi R."/>
            <person name="Uzuka A."/>
            <person name="Nozaki H."/>
            <person name="Yoshikawa H."/>
            <person name="Miyagishima S.Y."/>
        </authorList>
    </citation>
    <scope>NUCLEOTIDE SEQUENCE [LARGE SCALE GENOMIC DNA]</scope>
    <source>
        <strain evidence="4 5">NIES-2499</strain>
    </source>
</reference>
<dbReference type="PROSITE" id="PS51450">
    <property type="entry name" value="LRR"/>
    <property type="match status" value="7"/>
</dbReference>
<proteinExistence type="predicted"/>
<organism evidence="4 5">
    <name type="scientific">Chlamydomonas eustigma</name>
    <dbReference type="NCBI Taxonomy" id="1157962"/>
    <lineage>
        <taxon>Eukaryota</taxon>
        <taxon>Viridiplantae</taxon>
        <taxon>Chlorophyta</taxon>
        <taxon>core chlorophytes</taxon>
        <taxon>Chlorophyceae</taxon>
        <taxon>CS clade</taxon>
        <taxon>Chlamydomonadales</taxon>
        <taxon>Chlamydomonadaceae</taxon>
        <taxon>Chlamydomonas</taxon>
    </lineage>
</organism>
<comment type="subcellular location">
    <subcellularLocation>
        <location evidence="1">Cytoplasm</location>
        <location evidence="1">Cytoskeleton</location>
        <location evidence="1">Cilium axoneme</location>
    </subcellularLocation>
</comment>
<dbReference type="Proteomes" id="UP000232323">
    <property type="component" value="Unassembled WGS sequence"/>
</dbReference>
<dbReference type="PANTHER" id="PTHR48051:SF1">
    <property type="entry name" value="RAS SUPPRESSOR PROTEIN 1"/>
    <property type="match status" value="1"/>
</dbReference>
<dbReference type="Gene3D" id="3.80.10.10">
    <property type="entry name" value="Ribonuclease Inhibitor"/>
    <property type="match status" value="5"/>
</dbReference>